<dbReference type="Proteomes" id="UP000305730">
    <property type="component" value="Unassembled WGS sequence"/>
</dbReference>
<sequence>MKKILLILLGVIGGLYYLNMQTANSIEGNSEVDNVSESLDSKLVDTAQIASDNKHYAKNTVKDDDRQPAKLETDPCVQNVDPKTVSESKGLSNKAVNRVESNEVSASQVQALFESEEIHAELAHYYEFNIYKTFFADKNSDIDVSRIECRTSLCKITINAAGKNKTVQGNKVSAVLSETPWSKGASTYIHYGASGNSVVVMLSVYADISDKI</sequence>
<name>A0ABY2W963_9GAMM</name>
<evidence type="ECO:0000313" key="1">
    <source>
        <dbReference type="EMBL" id="TMP42162.1"/>
    </source>
</evidence>
<accession>A0ABY2W963</accession>
<evidence type="ECO:0000313" key="2">
    <source>
        <dbReference type="Proteomes" id="UP000305730"/>
    </source>
</evidence>
<dbReference type="RefSeq" id="WP_138597278.1">
    <property type="nucleotide sequence ID" value="NZ_PNCK01000042.1"/>
</dbReference>
<dbReference type="EMBL" id="PNCK01000042">
    <property type="protein sequence ID" value="TMP42162.1"/>
    <property type="molecule type" value="Genomic_DNA"/>
</dbReference>
<reference evidence="1 2" key="1">
    <citation type="submission" date="2017-12" db="EMBL/GenBank/DDBJ databases">
        <authorList>
            <person name="Paulsen S."/>
            <person name="Gram L.K."/>
        </authorList>
    </citation>
    <scope>NUCLEOTIDE SEQUENCE [LARGE SCALE GENOMIC DNA]</scope>
    <source>
        <strain evidence="1 2">S2233</strain>
    </source>
</reference>
<protein>
    <submittedName>
        <fullName evidence="1">Uncharacterized protein</fullName>
    </submittedName>
</protein>
<organism evidence="1 2">
    <name type="scientific">Pseudoalteromonas citrea</name>
    <dbReference type="NCBI Taxonomy" id="43655"/>
    <lineage>
        <taxon>Bacteria</taxon>
        <taxon>Pseudomonadati</taxon>
        <taxon>Pseudomonadota</taxon>
        <taxon>Gammaproteobacteria</taxon>
        <taxon>Alteromonadales</taxon>
        <taxon>Pseudoalteromonadaceae</taxon>
        <taxon>Pseudoalteromonas</taxon>
    </lineage>
</organism>
<proteinExistence type="predicted"/>
<keyword evidence="2" id="KW-1185">Reference proteome</keyword>
<gene>
    <name evidence="1" type="ORF">CWB97_12500</name>
</gene>
<reference evidence="2" key="2">
    <citation type="submission" date="2019-06" db="EMBL/GenBank/DDBJ databases">
        <title>Co-occurence of chitin degradation, pigmentation and bioactivity in marine Pseudoalteromonas.</title>
        <authorList>
            <person name="Sonnenschein E.C."/>
            <person name="Bech P.K."/>
        </authorList>
    </citation>
    <scope>NUCLEOTIDE SEQUENCE [LARGE SCALE GENOMIC DNA]</scope>
    <source>
        <strain evidence="2">S2233</strain>
    </source>
</reference>
<comment type="caution">
    <text evidence="1">The sequence shown here is derived from an EMBL/GenBank/DDBJ whole genome shotgun (WGS) entry which is preliminary data.</text>
</comment>